<dbReference type="Pfam" id="PF00112">
    <property type="entry name" value="Peptidase_C1"/>
    <property type="match status" value="1"/>
</dbReference>
<dbReference type="Proteomes" id="UP000028999">
    <property type="component" value="Unassembled WGS sequence"/>
</dbReference>
<dbReference type="InterPro" id="IPR038765">
    <property type="entry name" value="Papain-like_cys_pep_sf"/>
</dbReference>
<reference evidence="2 3" key="1">
    <citation type="journal article" date="2014" name="Science">
        <title>Plant genetics. Early allopolyploid evolution in the post-Neolithic Brassica napus oilseed genome.</title>
        <authorList>
            <person name="Chalhoub B."/>
            <person name="Denoeud F."/>
            <person name="Liu S."/>
            <person name="Parkin I.A."/>
            <person name="Tang H."/>
            <person name="Wang X."/>
            <person name="Chiquet J."/>
            <person name="Belcram H."/>
            <person name="Tong C."/>
            <person name="Samans B."/>
            <person name="Correa M."/>
            <person name="Da Silva C."/>
            <person name="Just J."/>
            <person name="Falentin C."/>
            <person name="Koh C.S."/>
            <person name="Le Clainche I."/>
            <person name="Bernard M."/>
            <person name="Bento P."/>
            <person name="Noel B."/>
            <person name="Labadie K."/>
            <person name="Alberti A."/>
            <person name="Charles M."/>
            <person name="Arnaud D."/>
            <person name="Guo H."/>
            <person name="Daviaud C."/>
            <person name="Alamery S."/>
            <person name="Jabbari K."/>
            <person name="Zhao M."/>
            <person name="Edger P.P."/>
            <person name="Chelaifa H."/>
            <person name="Tack D."/>
            <person name="Lassalle G."/>
            <person name="Mestiri I."/>
            <person name="Schnel N."/>
            <person name="Le Paslier M.C."/>
            <person name="Fan G."/>
            <person name="Renault V."/>
            <person name="Bayer P.E."/>
            <person name="Golicz A.A."/>
            <person name="Manoli S."/>
            <person name="Lee T.H."/>
            <person name="Thi V.H."/>
            <person name="Chalabi S."/>
            <person name="Hu Q."/>
            <person name="Fan C."/>
            <person name="Tollenaere R."/>
            <person name="Lu Y."/>
            <person name="Battail C."/>
            <person name="Shen J."/>
            <person name="Sidebottom C.H."/>
            <person name="Wang X."/>
            <person name="Canaguier A."/>
            <person name="Chauveau A."/>
            <person name="Berard A."/>
            <person name="Deniot G."/>
            <person name="Guan M."/>
            <person name="Liu Z."/>
            <person name="Sun F."/>
            <person name="Lim Y.P."/>
            <person name="Lyons E."/>
            <person name="Town C.D."/>
            <person name="Bancroft I."/>
            <person name="Wang X."/>
            <person name="Meng J."/>
            <person name="Ma J."/>
            <person name="Pires J.C."/>
            <person name="King G.J."/>
            <person name="Brunel D."/>
            <person name="Delourme R."/>
            <person name="Renard M."/>
            <person name="Aury J.M."/>
            <person name="Adams K.L."/>
            <person name="Batley J."/>
            <person name="Snowdon R.J."/>
            <person name="Tost J."/>
            <person name="Edwards D."/>
            <person name="Zhou Y."/>
            <person name="Hua W."/>
            <person name="Sharpe A.G."/>
            <person name="Paterson A.H."/>
            <person name="Guan C."/>
            <person name="Wincker P."/>
        </authorList>
    </citation>
    <scope>NUCLEOTIDE SEQUENCE [LARGE SCALE GENOMIC DNA]</scope>
    <source>
        <strain evidence="3">cv. Darmor-bzh</strain>
    </source>
</reference>
<dbReference type="GO" id="GO:0008234">
    <property type="term" value="F:cysteine-type peptidase activity"/>
    <property type="evidence" value="ECO:0007669"/>
    <property type="project" value="InterPro"/>
</dbReference>
<dbReference type="InterPro" id="IPR000169">
    <property type="entry name" value="Pept_cys_AS"/>
</dbReference>
<organism evidence="2 3">
    <name type="scientific">Brassica napus</name>
    <name type="common">Rape</name>
    <dbReference type="NCBI Taxonomy" id="3708"/>
    <lineage>
        <taxon>Eukaryota</taxon>
        <taxon>Viridiplantae</taxon>
        <taxon>Streptophyta</taxon>
        <taxon>Embryophyta</taxon>
        <taxon>Tracheophyta</taxon>
        <taxon>Spermatophyta</taxon>
        <taxon>Magnoliopsida</taxon>
        <taxon>eudicotyledons</taxon>
        <taxon>Gunneridae</taxon>
        <taxon>Pentapetalae</taxon>
        <taxon>rosids</taxon>
        <taxon>malvids</taxon>
        <taxon>Brassicales</taxon>
        <taxon>Brassicaceae</taxon>
        <taxon>Brassiceae</taxon>
        <taxon>Brassica</taxon>
    </lineage>
</organism>
<dbReference type="STRING" id="3708.A0A078GVF3"/>
<keyword evidence="3" id="KW-1185">Reference proteome</keyword>
<protein>
    <submittedName>
        <fullName evidence="2">BnaA06g14690D protein</fullName>
    </submittedName>
</protein>
<dbReference type="Gramene" id="CDY29501">
    <property type="protein sequence ID" value="CDY29501"/>
    <property type="gene ID" value="GSBRNA2T00043187001"/>
</dbReference>
<dbReference type="AlphaFoldDB" id="A0A078GVF3"/>
<feature type="domain" description="Peptidase C1A papain C-terminal" evidence="1">
    <location>
        <begin position="36"/>
        <end position="63"/>
    </location>
</feature>
<proteinExistence type="predicted"/>
<dbReference type="PROSITE" id="PS00139">
    <property type="entry name" value="THIOL_PROTEASE_CYS"/>
    <property type="match status" value="1"/>
</dbReference>
<dbReference type="SUPFAM" id="SSF54001">
    <property type="entry name" value="Cysteine proteinases"/>
    <property type="match status" value="1"/>
</dbReference>
<evidence type="ECO:0000259" key="1">
    <source>
        <dbReference type="Pfam" id="PF00112"/>
    </source>
</evidence>
<dbReference type="GO" id="GO:0006508">
    <property type="term" value="P:proteolysis"/>
    <property type="evidence" value="ECO:0007669"/>
    <property type="project" value="InterPro"/>
</dbReference>
<dbReference type="EMBL" id="LK032238">
    <property type="protein sequence ID" value="CDY29501.1"/>
    <property type="molecule type" value="Genomic_DNA"/>
</dbReference>
<gene>
    <name evidence="2" type="primary">BnaA06g14690D</name>
    <name evidence="2" type="ORF">GSBRNA2T00043187001</name>
</gene>
<evidence type="ECO:0000313" key="2">
    <source>
        <dbReference type="EMBL" id="CDY29501.1"/>
    </source>
</evidence>
<name>A0A078GVF3_BRANA</name>
<dbReference type="PaxDb" id="3708-A0A078GVF3"/>
<accession>A0A078GVF3</accession>
<evidence type="ECO:0000313" key="3">
    <source>
        <dbReference type="Proteomes" id="UP000028999"/>
    </source>
</evidence>
<sequence>MLLNQPGKLAGRVVERGLKIDIARQFAYKDVEALLKSVDWRKKGAVSYVKNQGSCGSCWAFSTET</sequence>
<dbReference type="InterPro" id="IPR000668">
    <property type="entry name" value="Peptidase_C1A_C"/>
</dbReference>
<dbReference type="Gene3D" id="3.90.70.10">
    <property type="entry name" value="Cysteine proteinases"/>
    <property type="match status" value="1"/>
</dbReference>